<reference evidence="1" key="1">
    <citation type="submission" date="2024-05" db="EMBL/GenBank/DDBJ databases">
        <title>Metabacillus sp. nov., isolated from the rhizosphere soil of tomato plants.</title>
        <authorList>
            <person name="Ma R."/>
        </authorList>
    </citation>
    <scope>NUCLEOTIDE SEQUENCE</scope>
    <source>
        <strain evidence="1">DBTR6</strain>
    </source>
</reference>
<sequence>MAITGTDEISLKILNTLKSGTKVKDIPTMFPVSLDNAKRLSRYSRILEKAEENLHLQIFEKVRLLGLKVLHLAPLFKQEDWEGLTEILSTITEKTKREELPLLITALKEKRERIGEFQKDVNSKREYLQKREK</sequence>
<accession>A0ABS7UWY3</accession>
<evidence type="ECO:0000313" key="1">
    <source>
        <dbReference type="EMBL" id="MBZ5752749.1"/>
    </source>
</evidence>
<name>A0ABS7UWY3_9BACI</name>
<dbReference type="EMBL" id="JAIQUM010000067">
    <property type="protein sequence ID" value="MBZ5752749.1"/>
    <property type="molecule type" value="Genomic_DNA"/>
</dbReference>
<dbReference type="Proteomes" id="UP001165287">
    <property type="component" value="Unassembled WGS sequence"/>
</dbReference>
<proteinExistence type="predicted"/>
<keyword evidence="2" id="KW-1185">Reference proteome</keyword>
<comment type="caution">
    <text evidence="1">The sequence shown here is derived from an EMBL/GenBank/DDBJ whole genome shotgun (WGS) entry which is preliminary data.</text>
</comment>
<evidence type="ECO:0000313" key="2">
    <source>
        <dbReference type="Proteomes" id="UP001165287"/>
    </source>
</evidence>
<organism evidence="1 2">
    <name type="scientific">Metabacillus rhizolycopersici</name>
    <dbReference type="NCBI Taxonomy" id="2875709"/>
    <lineage>
        <taxon>Bacteria</taxon>
        <taxon>Bacillati</taxon>
        <taxon>Bacillota</taxon>
        <taxon>Bacilli</taxon>
        <taxon>Bacillales</taxon>
        <taxon>Bacillaceae</taxon>
        <taxon>Metabacillus</taxon>
    </lineage>
</organism>
<gene>
    <name evidence="1" type="ORF">K9V48_21545</name>
</gene>
<protein>
    <submittedName>
        <fullName evidence="1">Uncharacterized protein</fullName>
    </submittedName>
</protein>
<dbReference type="RefSeq" id="WP_224141198.1">
    <property type="nucleotide sequence ID" value="NZ_JAIQUM010000067.1"/>
</dbReference>